<evidence type="ECO:0008006" key="4">
    <source>
        <dbReference type="Google" id="ProtNLM"/>
    </source>
</evidence>
<evidence type="ECO:0000313" key="2">
    <source>
        <dbReference type="EMBL" id="OAZ05347.1"/>
    </source>
</evidence>
<name>A0A199XV83_9FLAO</name>
<reference evidence="2 3" key="1">
    <citation type="submission" date="2016-06" db="EMBL/GenBank/DDBJ databases">
        <title>Draft genome sequence of Flavobacterium succinicans strain DD5b.</title>
        <authorList>
            <person name="Poehlein A."/>
            <person name="Daniel R."/>
            <person name="Simeonova D.D."/>
        </authorList>
    </citation>
    <scope>NUCLEOTIDE SEQUENCE [LARGE SCALE GENOMIC DNA]</scope>
    <source>
        <strain evidence="2 3">DD5b</strain>
    </source>
</reference>
<keyword evidence="3" id="KW-1185">Reference proteome</keyword>
<dbReference type="AlphaFoldDB" id="A0A199XV83"/>
<gene>
    <name evidence="2" type="ORF">FLB_02350</name>
</gene>
<keyword evidence="1" id="KW-1133">Transmembrane helix</keyword>
<comment type="caution">
    <text evidence="2">The sequence shown here is derived from an EMBL/GenBank/DDBJ whole genome shotgun (WGS) entry which is preliminary data.</text>
</comment>
<feature type="transmembrane region" description="Helical" evidence="1">
    <location>
        <begin position="110"/>
        <end position="134"/>
    </location>
</feature>
<accession>A0A199XV83</accession>
<organism evidence="2 3">
    <name type="scientific">Flavobacterium succinicans</name>
    <dbReference type="NCBI Taxonomy" id="29536"/>
    <lineage>
        <taxon>Bacteria</taxon>
        <taxon>Pseudomonadati</taxon>
        <taxon>Bacteroidota</taxon>
        <taxon>Flavobacteriia</taxon>
        <taxon>Flavobacteriales</taxon>
        <taxon>Flavobacteriaceae</taxon>
        <taxon>Flavobacterium</taxon>
    </lineage>
</organism>
<evidence type="ECO:0000256" key="1">
    <source>
        <dbReference type="SAM" id="Phobius"/>
    </source>
</evidence>
<feature type="transmembrane region" description="Helical" evidence="1">
    <location>
        <begin position="146"/>
        <end position="163"/>
    </location>
</feature>
<keyword evidence="1" id="KW-0472">Membrane</keyword>
<evidence type="ECO:0000313" key="3">
    <source>
        <dbReference type="Proteomes" id="UP000093807"/>
    </source>
</evidence>
<sequence length="187" mass="22542">MRINFFDILAQLNYTKPNIPKAMDPDNEIRLRLRFYKDINENADILRSKFEKFIYEKSPDYYAKIRGYHIWLNIKGDKKRYWSPHLHLELEKKSENETHIRGLYGPDPTLWTLFMFLHFMIAGTFIVFCGIAYTHYVLKESTQWDLIVLSMMIFAWFLLYVIARQIRSNGEKQMNDLEKVFLKIIES</sequence>
<protein>
    <recommendedName>
        <fullName evidence="4">GTP-binding protein</fullName>
    </recommendedName>
</protein>
<dbReference type="PATRIC" id="fig|29536.5.peg.247"/>
<keyword evidence="1" id="KW-0812">Transmembrane</keyword>
<proteinExistence type="predicted"/>
<dbReference type="EMBL" id="JMTM01000009">
    <property type="protein sequence ID" value="OAZ05347.1"/>
    <property type="molecule type" value="Genomic_DNA"/>
</dbReference>
<dbReference type="OrthoDB" id="1451346at2"/>
<dbReference type="RefSeq" id="WP_082923185.1">
    <property type="nucleotide sequence ID" value="NZ_JMTM01000009.1"/>
</dbReference>
<dbReference type="Proteomes" id="UP000093807">
    <property type="component" value="Unassembled WGS sequence"/>
</dbReference>